<dbReference type="PANTHER" id="PTHR10773:SF19">
    <property type="match status" value="1"/>
</dbReference>
<evidence type="ECO:0000313" key="2">
    <source>
        <dbReference type="Proteomes" id="UP001159042"/>
    </source>
</evidence>
<reference evidence="1 2" key="1">
    <citation type="journal article" date="2023" name="Insect Mol. Biol.">
        <title>Genome sequencing provides insights into the evolution of gene families encoding plant cell wall-degrading enzymes in longhorned beetles.</title>
        <authorList>
            <person name="Shin N.R."/>
            <person name="Okamura Y."/>
            <person name="Kirsch R."/>
            <person name="Pauchet Y."/>
        </authorList>
    </citation>
    <scope>NUCLEOTIDE SEQUENCE [LARGE SCALE GENOMIC DNA]</scope>
    <source>
        <strain evidence="1">EAD_L_NR</strain>
    </source>
</reference>
<accession>A0AAV8VZA1</accession>
<evidence type="ECO:0008006" key="3">
    <source>
        <dbReference type="Google" id="ProtNLM"/>
    </source>
</evidence>
<dbReference type="PANTHER" id="PTHR10773">
    <property type="entry name" value="DNA-DIRECTED RNA POLYMERASES I, II, AND III SUBUNIT RPABC2"/>
    <property type="match status" value="1"/>
</dbReference>
<name>A0AAV8VZA1_9CUCU</name>
<sequence length="446" mass="52452">MSDDERHSISVSVNPKKRKIIGRMREVSKKLKVSTHEPGTPCKCKRFMCFEKVSQTERHTILSNFNGMANYNEQNAYLCSLITVSNIKRRRPRQNEDYAFLHDKAYRYHVKVVRAGVAEEIPICFKAFLAIHGITKRKLELLQKSLKSTGLAPKDKRGKHSNRPHKIPNLTYEKVISHISSFKGYKSHYTLNRSQRLYLDENLNISKMHQLYKESYPEHPVSYESYRCIFNSKFNISFGYPRKDTCSICDEYQAKRKELQLKLKINSSEEILTSLRGLESENTVHKKKAEVFYERKRTLRYKCQRDKESEAICMDFQKNLPVPNITSNDVYYKRQLSVFSFNIHILATNESVFYVYPETVARKGSDEVLSMLHHFIMNYLDQEIKHVHIFCDSCGGQNKNYNLIFYPYLKKNIKIYKNLNAFAHLQHKITIPNCLFLTNTMTLINF</sequence>
<proteinExistence type="predicted"/>
<dbReference type="Proteomes" id="UP001159042">
    <property type="component" value="Unassembled WGS sequence"/>
</dbReference>
<evidence type="ECO:0000313" key="1">
    <source>
        <dbReference type="EMBL" id="KAJ8918941.1"/>
    </source>
</evidence>
<gene>
    <name evidence="1" type="ORF">NQ315_016843</name>
</gene>
<protein>
    <recommendedName>
        <fullName evidence="3">Transposase</fullName>
    </recommendedName>
</protein>
<organism evidence="1 2">
    <name type="scientific">Exocentrus adspersus</name>
    <dbReference type="NCBI Taxonomy" id="1586481"/>
    <lineage>
        <taxon>Eukaryota</taxon>
        <taxon>Metazoa</taxon>
        <taxon>Ecdysozoa</taxon>
        <taxon>Arthropoda</taxon>
        <taxon>Hexapoda</taxon>
        <taxon>Insecta</taxon>
        <taxon>Pterygota</taxon>
        <taxon>Neoptera</taxon>
        <taxon>Endopterygota</taxon>
        <taxon>Coleoptera</taxon>
        <taxon>Polyphaga</taxon>
        <taxon>Cucujiformia</taxon>
        <taxon>Chrysomeloidea</taxon>
        <taxon>Cerambycidae</taxon>
        <taxon>Lamiinae</taxon>
        <taxon>Acanthocinini</taxon>
        <taxon>Exocentrus</taxon>
    </lineage>
</organism>
<keyword evidence="2" id="KW-1185">Reference proteome</keyword>
<comment type="caution">
    <text evidence="1">The sequence shown here is derived from an EMBL/GenBank/DDBJ whole genome shotgun (WGS) entry which is preliminary data.</text>
</comment>
<dbReference type="AlphaFoldDB" id="A0AAV8VZA1"/>
<dbReference type="EMBL" id="JANEYG010000021">
    <property type="protein sequence ID" value="KAJ8918941.1"/>
    <property type="molecule type" value="Genomic_DNA"/>
</dbReference>